<evidence type="ECO:0000259" key="2">
    <source>
        <dbReference type="Pfam" id="PF25898"/>
    </source>
</evidence>
<evidence type="ECO:0000256" key="1">
    <source>
        <dbReference type="SAM" id="SignalP"/>
    </source>
</evidence>
<dbReference type="InterPro" id="IPR058831">
    <property type="entry name" value="LolA-like_dom_2nd"/>
</dbReference>
<dbReference type="PANTHER" id="PTHR36902:SF1">
    <property type="entry name" value="ENRICHED IN SURFACE-LABELED PROTEOME PROTEIN 9"/>
    <property type="match status" value="1"/>
</dbReference>
<dbReference type="AlphaFoldDB" id="A0A023GAJ4"/>
<feature type="chain" id="PRO_5001516942" evidence="1">
    <location>
        <begin position="19"/>
        <end position="447"/>
    </location>
</feature>
<evidence type="ECO:0000313" key="3">
    <source>
        <dbReference type="EMBL" id="JAC31266.1"/>
    </source>
</evidence>
<proteinExistence type="evidence at transcript level"/>
<dbReference type="PANTHER" id="PTHR36902">
    <property type="entry name" value="ENRICHED IN SURFACE-LABELED PROTEOME PROTEIN 9"/>
    <property type="match status" value="1"/>
</dbReference>
<accession>A0A023GAJ4</accession>
<dbReference type="EMBL" id="GBBM01004152">
    <property type="protein sequence ID" value="JAC31266.1"/>
    <property type="molecule type" value="mRNA"/>
</dbReference>
<keyword evidence="1" id="KW-0732">Signal</keyword>
<name>A0A023GAJ4_AMBTT</name>
<reference evidence="3" key="1">
    <citation type="submission" date="2014-03" db="EMBL/GenBank/DDBJ databases">
        <title>The sialotranscriptome of Amblyomma triste, Amblyomma parvum and Amblyomma cajennense ticks, uncovered by 454-based RNA-seq.</title>
        <authorList>
            <person name="Garcia G.R."/>
            <person name="Gardinassi L.G."/>
            <person name="Ribeiro J.M."/>
            <person name="Anatriello E."/>
            <person name="Ferreira B.R."/>
            <person name="Moreira H.N."/>
            <person name="Mafra C."/>
            <person name="Olegario M.M."/>
            <person name="Szabo P.J."/>
            <person name="Miranda-Santos I.K."/>
            <person name="Maruyama S.R."/>
        </authorList>
    </citation>
    <scope>NUCLEOTIDE SEQUENCE</scope>
    <source>
        <strain evidence="3">Mato Grasso do Sul</strain>
        <tissue evidence="3">Salivary glands</tissue>
    </source>
</reference>
<feature type="domain" description="LolA-like" evidence="2">
    <location>
        <begin position="265"/>
        <end position="425"/>
    </location>
</feature>
<feature type="non-terminal residue" evidence="3">
    <location>
        <position position="1"/>
    </location>
</feature>
<protein>
    <submittedName>
        <fullName evidence="3">Putative secreted protein</fullName>
    </submittedName>
</protein>
<feature type="signal peptide" evidence="1">
    <location>
        <begin position="1"/>
        <end position="18"/>
    </location>
</feature>
<sequence length="447" mass="51678">YVWIRCLVLFGAFLLAQCYIPYSKDRCTTQSYLSTYYDDGEEGRPQPPDLCNSYTAKYELHSFYANHSMWVQEYFDYTGKRAKISVSILGMEFVDIYNYASGTVTSYRLQRPESSGWSSKIEDTCETVEMLDFKPKFQVLSYPLPKSRKLGPQSMPTAYQAFKYGPPYDQVFVKYSADANSTRGIPCDIFQGCINEAYLNYSLRSHVYWGHKLPFSYPSGEKRAPLFAEMRGPNLYNKSLEEHVAKYFSWFQKDPEFTNEMFQIPKGLHCKYLSNRAILPSIPTSFSYTVEETKFQLDASGFLKGGLRYTSYKKVWYDGESRLARIDMRPIAQDLEVLGIKVEGDTDHLVPALFDFNSGFTYVSYMPHGDCTVLKSNQRYFFKDENGSLKSSEELLGITINLQYKGKTTVMGVPAHTWTELIKDSRETQDDKKGLVFRFTQERERQV</sequence>
<organism evidence="3">
    <name type="scientific">Amblyomma triste</name>
    <name type="common">Neotropical tick</name>
    <dbReference type="NCBI Taxonomy" id="251400"/>
    <lineage>
        <taxon>Eukaryota</taxon>
        <taxon>Metazoa</taxon>
        <taxon>Ecdysozoa</taxon>
        <taxon>Arthropoda</taxon>
        <taxon>Chelicerata</taxon>
        <taxon>Arachnida</taxon>
        <taxon>Acari</taxon>
        <taxon>Parasitiformes</taxon>
        <taxon>Ixodida</taxon>
        <taxon>Ixodoidea</taxon>
        <taxon>Ixodidae</taxon>
        <taxon>Amblyomminae</taxon>
        <taxon>Amblyomma</taxon>
    </lineage>
</organism>
<dbReference type="Pfam" id="PF25898">
    <property type="entry name" value="LolA_2nd_metazoa"/>
    <property type="match status" value="1"/>
</dbReference>